<evidence type="ECO:0008006" key="4">
    <source>
        <dbReference type="Google" id="ProtNLM"/>
    </source>
</evidence>
<feature type="chain" id="PRO_5046219029" description="Porin" evidence="1">
    <location>
        <begin position="32"/>
        <end position="336"/>
    </location>
</feature>
<dbReference type="SUPFAM" id="SSF56935">
    <property type="entry name" value="Porins"/>
    <property type="match status" value="1"/>
</dbReference>
<keyword evidence="1" id="KW-0732">Signal</keyword>
<protein>
    <recommendedName>
        <fullName evidence="4">Porin</fullName>
    </recommendedName>
</protein>
<proteinExistence type="predicted"/>
<evidence type="ECO:0000313" key="3">
    <source>
        <dbReference type="Proteomes" id="UP000617555"/>
    </source>
</evidence>
<dbReference type="Proteomes" id="UP000617555">
    <property type="component" value="Unassembled WGS sequence"/>
</dbReference>
<reference evidence="3" key="1">
    <citation type="journal article" date="2019" name="Int. J. Syst. Evol. Microbiol.">
        <title>The Global Catalogue of Microorganisms (GCM) 10K type strain sequencing project: providing services to taxonomists for standard genome sequencing and annotation.</title>
        <authorList>
            <consortium name="The Broad Institute Genomics Platform"/>
            <consortium name="The Broad Institute Genome Sequencing Center for Infectious Disease"/>
            <person name="Wu L."/>
            <person name="Ma J."/>
        </authorList>
    </citation>
    <scope>NUCLEOTIDE SEQUENCE [LARGE SCALE GENOMIC DNA]</scope>
    <source>
        <strain evidence="3">CGMCC 1.15339</strain>
    </source>
</reference>
<keyword evidence="3" id="KW-1185">Reference proteome</keyword>
<evidence type="ECO:0000256" key="1">
    <source>
        <dbReference type="SAM" id="SignalP"/>
    </source>
</evidence>
<evidence type="ECO:0000313" key="2">
    <source>
        <dbReference type="EMBL" id="GGB44994.1"/>
    </source>
</evidence>
<organism evidence="2 3">
    <name type="scientific">Shewanella inventionis</name>
    <dbReference type="NCBI Taxonomy" id="1738770"/>
    <lineage>
        <taxon>Bacteria</taxon>
        <taxon>Pseudomonadati</taxon>
        <taxon>Pseudomonadota</taxon>
        <taxon>Gammaproteobacteria</taxon>
        <taxon>Alteromonadales</taxon>
        <taxon>Shewanellaceae</taxon>
        <taxon>Shewanella</taxon>
    </lineage>
</organism>
<dbReference type="EMBL" id="BMII01000001">
    <property type="protein sequence ID" value="GGB44994.1"/>
    <property type="molecule type" value="Genomic_DNA"/>
</dbReference>
<gene>
    <name evidence="2" type="ORF">GCM10011607_01310</name>
</gene>
<accession>A0ABQ1ILE8</accession>
<comment type="caution">
    <text evidence="2">The sequence shown here is derived from an EMBL/GenBank/DDBJ whole genome shotgun (WGS) entry which is preliminary data.</text>
</comment>
<feature type="signal peptide" evidence="1">
    <location>
        <begin position="1"/>
        <end position="31"/>
    </location>
</feature>
<sequence length="336" mass="38064">MTRVMTTTKAMTMTTVSIALMLALSTSSVYAAQDNAYHHEAEIGFLDSDDGGDGIFNANYRYYFKAVEQADKPYALADFFHQGSKVAVRYSTSDFDDIYALSGQYVFDSNWFINAEVSQVDFEEYEYSTTLDSFTIYAVNLGYFFTDYSALTLGYSTMSESKATSFTSSSYNSERYYSNDFDAFRLTYEHFIPLQSTVGVMLTGTLAYSDEQYSDHFLNSDTNDQGQVTNSNSEQNITYDRYNVAINADWYINNSWSVGAVIEQGNTDTHYNYSSANYDDVGSIDQTDTSTSINTRYTWRFADIFSAKFSLSYSNFDGEYENDSQTNFSVGVNARF</sequence>
<name>A0ABQ1ILE8_9GAMM</name>